<gene>
    <name evidence="5" type="ORF">CP373A1_01405</name>
</gene>
<dbReference type="Proteomes" id="UP000092714">
    <property type="component" value="Unassembled WGS sequence"/>
</dbReference>
<accession>A0A174AMG0</accession>
<dbReference type="CDD" id="cd01276">
    <property type="entry name" value="PKCI_related"/>
    <property type="match status" value="1"/>
</dbReference>
<dbReference type="Pfam" id="PF01230">
    <property type="entry name" value="HIT"/>
    <property type="match status" value="1"/>
</dbReference>
<proteinExistence type="predicted"/>
<dbReference type="GO" id="GO:0003824">
    <property type="term" value="F:catalytic activity"/>
    <property type="evidence" value="ECO:0007669"/>
    <property type="project" value="InterPro"/>
</dbReference>
<organism evidence="5 6">
    <name type="scientific">Clostridium paraputrificum</name>
    <dbReference type="NCBI Taxonomy" id="29363"/>
    <lineage>
        <taxon>Bacteria</taxon>
        <taxon>Bacillati</taxon>
        <taxon>Bacillota</taxon>
        <taxon>Clostridia</taxon>
        <taxon>Eubacteriales</taxon>
        <taxon>Clostridiaceae</taxon>
        <taxon>Clostridium</taxon>
    </lineage>
</organism>
<evidence type="ECO:0000259" key="4">
    <source>
        <dbReference type="PROSITE" id="PS51084"/>
    </source>
</evidence>
<dbReference type="PRINTS" id="PR00332">
    <property type="entry name" value="HISTRIAD"/>
</dbReference>
<feature type="short sequence motif" description="Histidine triad motif" evidence="2 3">
    <location>
        <begin position="98"/>
        <end position="102"/>
    </location>
</feature>
<evidence type="ECO:0000313" key="5">
    <source>
        <dbReference type="EMBL" id="OBY12277.1"/>
    </source>
</evidence>
<dbReference type="InterPro" id="IPR001310">
    <property type="entry name" value="Histidine_triad_HIT"/>
</dbReference>
<dbReference type="InterPro" id="IPR019808">
    <property type="entry name" value="Histidine_triad_CS"/>
</dbReference>
<dbReference type="PANTHER" id="PTHR23089">
    <property type="entry name" value="HISTIDINE TRIAD HIT PROTEIN"/>
    <property type="match status" value="1"/>
</dbReference>
<dbReference type="GeneID" id="42777424"/>
<feature type="active site" description="Tele-AMP-histidine intermediate" evidence="1">
    <location>
        <position position="100"/>
    </location>
</feature>
<sequence>MEDCIFCKIIKGEIPSKKVYEDEKVYAFYDISPEAPIHFLVIPKEHIESANALKEENASVVAHIFLVINKLVSELGIAEKGYRIVNNTGNDGGQTVHHMHFHVLGGRSLNWPPG</sequence>
<evidence type="ECO:0000313" key="6">
    <source>
        <dbReference type="Proteomes" id="UP000092714"/>
    </source>
</evidence>
<evidence type="ECO:0000256" key="3">
    <source>
        <dbReference type="PROSITE-ProRule" id="PRU00464"/>
    </source>
</evidence>
<reference evidence="5 6" key="1">
    <citation type="submission" date="2016-06" db="EMBL/GenBank/DDBJ databases">
        <authorList>
            <person name="Kjaerup R.B."/>
            <person name="Dalgaard T.S."/>
            <person name="Juul-Madsen H.R."/>
        </authorList>
    </citation>
    <scope>NUCLEOTIDE SEQUENCE [LARGE SCALE GENOMIC DNA]</scope>
    <source>
        <strain evidence="5 6">373-A1</strain>
    </source>
</reference>
<feature type="domain" description="HIT" evidence="4">
    <location>
        <begin position="5"/>
        <end position="114"/>
    </location>
</feature>
<dbReference type="EMBL" id="MAPZ01000009">
    <property type="protein sequence ID" value="OBY12277.1"/>
    <property type="molecule type" value="Genomic_DNA"/>
</dbReference>
<dbReference type="PROSITE" id="PS51084">
    <property type="entry name" value="HIT_2"/>
    <property type="match status" value="1"/>
</dbReference>
<protein>
    <submittedName>
        <fullName evidence="5">Histidine triad nucleotide-binding protein</fullName>
    </submittedName>
</protein>
<dbReference type="Gene3D" id="3.30.428.10">
    <property type="entry name" value="HIT-like"/>
    <property type="match status" value="1"/>
</dbReference>
<dbReference type="InterPro" id="IPR011146">
    <property type="entry name" value="HIT-like"/>
</dbReference>
<evidence type="ECO:0000256" key="1">
    <source>
        <dbReference type="PIRSR" id="PIRSR601310-1"/>
    </source>
</evidence>
<keyword evidence="6" id="KW-1185">Reference proteome</keyword>
<dbReference type="eggNOG" id="COG0537">
    <property type="taxonomic scope" value="Bacteria"/>
</dbReference>
<dbReference type="OrthoDB" id="9784774at2"/>
<dbReference type="PROSITE" id="PS00892">
    <property type="entry name" value="HIT_1"/>
    <property type="match status" value="1"/>
</dbReference>
<comment type="caution">
    <text evidence="5">The sequence shown here is derived from an EMBL/GenBank/DDBJ whole genome shotgun (WGS) entry which is preliminary data.</text>
</comment>
<dbReference type="SUPFAM" id="SSF54197">
    <property type="entry name" value="HIT-like"/>
    <property type="match status" value="1"/>
</dbReference>
<dbReference type="InterPro" id="IPR036265">
    <property type="entry name" value="HIT-like_sf"/>
</dbReference>
<dbReference type="AlphaFoldDB" id="A0A174AMG0"/>
<dbReference type="RefSeq" id="WP_027099579.1">
    <property type="nucleotide sequence ID" value="NZ_CABHIH010000001.1"/>
</dbReference>
<evidence type="ECO:0000256" key="2">
    <source>
        <dbReference type="PIRSR" id="PIRSR601310-3"/>
    </source>
</evidence>
<name>A0A174AMG0_9CLOT</name>